<reference evidence="2 3" key="1">
    <citation type="submission" date="2016-10" db="EMBL/GenBank/DDBJ databases">
        <authorList>
            <person name="de Groot N.N."/>
        </authorList>
    </citation>
    <scope>NUCLEOTIDE SEQUENCE [LARGE SCALE GENOMIC DNA]</scope>
    <source>
        <strain evidence="2 3">Nm22</strain>
    </source>
</reference>
<dbReference type="InterPro" id="IPR033468">
    <property type="entry name" value="Metaxin_GST"/>
</dbReference>
<dbReference type="SUPFAM" id="SSF52833">
    <property type="entry name" value="Thioredoxin-like"/>
    <property type="match status" value="1"/>
</dbReference>
<evidence type="ECO:0000313" key="2">
    <source>
        <dbReference type="EMBL" id="SEM97011.1"/>
    </source>
</evidence>
<accession>A0A1H8CP26</accession>
<dbReference type="SFLD" id="SFLDG01200">
    <property type="entry name" value="SUF1.1"/>
    <property type="match status" value="1"/>
</dbReference>
<dbReference type="Pfam" id="PF17172">
    <property type="entry name" value="GST_N_4"/>
    <property type="match status" value="1"/>
</dbReference>
<sequence>MIRLYQFERTWGIPNLSPFCCKVETYMRMAGIDYEIISALPADAPKGKLPYIDDDGKIIADSHFILMYLKSVYNDLDGSLDNMQRSVSLAMQHLLEDHLFWCAFYSRWQYTDENWHVNRDAIFGKLPSLIRYFAAWHTRRKIRNRIIAQGIGGHQAEEIFTMGKQDIDALSGFLGNKPYFLGDKPTVLDASAFGMLVNIIGCPIESPLKEHGSAKNNLKDFVARISQNYYPDLQSV</sequence>
<dbReference type="Pfam" id="PF17171">
    <property type="entry name" value="GST_C_6"/>
    <property type="match status" value="1"/>
</dbReference>
<dbReference type="SFLD" id="SFLDG01180">
    <property type="entry name" value="SUF1"/>
    <property type="match status" value="1"/>
</dbReference>
<evidence type="ECO:0000259" key="1">
    <source>
        <dbReference type="PROSITE" id="PS50404"/>
    </source>
</evidence>
<dbReference type="AlphaFoldDB" id="A0A1H8CP26"/>
<dbReference type="PANTHER" id="PTHR12289">
    <property type="entry name" value="METAXIN RELATED"/>
    <property type="match status" value="1"/>
</dbReference>
<dbReference type="InterPro" id="IPR036282">
    <property type="entry name" value="Glutathione-S-Trfase_C_sf"/>
</dbReference>
<dbReference type="Proteomes" id="UP000199459">
    <property type="component" value="Unassembled WGS sequence"/>
</dbReference>
<dbReference type="InterPro" id="IPR040079">
    <property type="entry name" value="Glutathione_S-Trfase"/>
</dbReference>
<dbReference type="OrthoDB" id="9810080at2"/>
<dbReference type="RefSeq" id="WP_090628880.1">
    <property type="nucleotide sequence ID" value="NZ_FOCP01000005.1"/>
</dbReference>
<evidence type="ECO:0000313" key="3">
    <source>
        <dbReference type="Proteomes" id="UP000199459"/>
    </source>
</evidence>
<dbReference type="GO" id="GO:0005737">
    <property type="term" value="C:cytoplasm"/>
    <property type="evidence" value="ECO:0007669"/>
    <property type="project" value="TreeGrafter"/>
</dbReference>
<dbReference type="PANTHER" id="PTHR12289:SF41">
    <property type="entry name" value="FAILED AXON CONNECTIONS-RELATED"/>
    <property type="match status" value="1"/>
</dbReference>
<feature type="domain" description="GST N-terminal" evidence="1">
    <location>
        <begin position="7"/>
        <end position="77"/>
    </location>
</feature>
<dbReference type="InterPro" id="IPR004045">
    <property type="entry name" value="Glutathione_S-Trfase_N"/>
</dbReference>
<dbReference type="EMBL" id="FOCP01000005">
    <property type="protein sequence ID" value="SEM97011.1"/>
    <property type="molecule type" value="Genomic_DNA"/>
</dbReference>
<dbReference type="InterPro" id="IPR026928">
    <property type="entry name" value="FAX/IsoI-like"/>
</dbReference>
<dbReference type="CDD" id="cd03080">
    <property type="entry name" value="GST_N_Metaxin_like"/>
    <property type="match status" value="1"/>
</dbReference>
<name>A0A1H8CP26_9PROT</name>
<dbReference type="SFLD" id="SFLDS00019">
    <property type="entry name" value="Glutathione_Transferase_(cytos"/>
    <property type="match status" value="1"/>
</dbReference>
<protein>
    <submittedName>
        <fullName evidence="2">Glutathione S-transferase</fullName>
    </submittedName>
</protein>
<organism evidence="2 3">
    <name type="scientific">Nitrosomonas marina</name>
    <dbReference type="NCBI Taxonomy" id="917"/>
    <lineage>
        <taxon>Bacteria</taxon>
        <taxon>Pseudomonadati</taxon>
        <taxon>Pseudomonadota</taxon>
        <taxon>Betaproteobacteria</taxon>
        <taxon>Nitrosomonadales</taxon>
        <taxon>Nitrosomonadaceae</taxon>
        <taxon>Nitrosomonas</taxon>
    </lineage>
</organism>
<dbReference type="SUPFAM" id="SSF47616">
    <property type="entry name" value="GST C-terminal domain-like"/>
    <property type="match status" value="1"/>
</dbReference>
<gene>
    <name evidence="2" type="ORF">SAMN05216325_10578</name>
</gene>
<dbReference type="InterPro" id="IPR050931">
    <property type="entry name" value="Mito_Protein_Transport_Metaxin"/>
</dbReference>
<dbReference type="GO" id="GO:0016740">
    <property type="term" value="F:transferase activity"/>
    <property type="evidence" value="ECO:0007669"/>
    <property type="project" value="UniProtKB-KW"/>
</dbReference>
<dbReference type="PROSITE" id="PS50404">
    <property type="entry name" value="GST_NTER"/>
    <property type="match status" value="1"/>
</dbReference>
<proteinExistence type="predicted"/>
<dbReference type="Gene3D" id="1.20.1050.10">
    <property type="match status" value="1"/>
</dbReference>
<dbReference type="Gene3D" id="3.40.30.10">
    <property type="entry name" value="Glutaredoxin"/>
    <property type="match status" value="1"/>
</dbReference>
<dbReference type="InterPro" id="IPR036249">
    <property type="entry name" value="Thioredoxin-like_sf"/>
</dbReference>
<dbReference type="CDD" id="cd03193">
    <property type="entry name" value="GST_C_Metaxin"/>
    <property type="match status" value="1"/>
</dbReference>
<keyword evidence="2" id="KW-0808">Transferase</keyword>
<dbReference type="InterPro" id="IPR012336">
    <property type="entry name" value="Thioredoxin-like_fold"/>
</dbReference>